<evidence type="ECO:0000256" key="1">
    <source>
        <dbReference type="ARBA" id="ARBA00009660"/>
    </source>
</evidence>
<evidence type="ECO:0000256" key="6">
    <source>
        <dbReference type="PIRNR" id="PIRNR002030"/>
    </source>
</evidence>
<dbReference type="Pfam" id="PF01152">
    <property type="entry name" value="Bac_globin"/>
    <property type="match status" value="1"/>
</dbReference>
<dbReference type="InterPro" id="IPR009050">
    <property type="entry name" value="Globin-like_sf"/>
</dbReference>
<dbReference type="EMBL" id="JBHRSQ010000009">
    <property type="protein sequence ID" value="MFC2991935.1"/>
    <property type="molecule type" value="Genomic_DNA"/>
</dbReference>
<comment type="cofactor">
    <cofactor evidence="6">
        <name>heme</name>
        <dbReference type="ChEBI" id="CHEBI:30413"/>
    </cofactor>
</comment>
<keyword evidence="3 6" id="KW-0349">Heme</keyword>
<keyword evidence="4 6" id="KW-0479">Metal-binding</keyword>
<comment type="similarity">
    <text evidence="1 6">Belongs to the truncated hemoglobin family. Group I subfamily.</text>
</comment>
<reference evidence="9" key="1">
    <citation type="journal article" date="2019" name="Int. J. Syst. Evol. Microbiol.">
        <title>The Global Catalogue of Microorganisms (GCM) 10K type strain sequencing project: providing services to taxonomists for standard genome sequencing and annotation.</title>
        <authorList>
            <consortium name="The Broad Institute Genomics Platform"/>
            <consortium name="The Broad Institute Genome Sequencing Center for Infectious Disease"/>
            <person name="Wu L."/>
            <person name="Ma J."/>
        </authorList>
    </citation>
    <scope>NUCLEOTIDE SEQUENCE [LARGE SCALE GENOMIC DNA]</scope>
    <source>
        <strain evidence="9">KCTC 52660</strain>
    </source>
</reference>
<proteinExistence type="inferred from homology"/>
<feature type="chain" id="PRO_5046830667" description="Group 1 truncated hemoglobin" evidence="7">
    <location>
        <begin position="28"/>
        <end position="147"/>
    </location>
</feature>
<dbReference type="InterPro" id="IPR001486">
    <property type="entry name" value="Hemoglobin_trunc"/>
</dbReference>
<comment type="caution">
    <text evidence="8">The sequence shown here is derived from an EMBL/GenBank/DDBJ whole genome shotgun (WGS) entry which is preliminary data.</text>
</comment>
<keyword evidence="5 6" id="KW-0408">Iron</keyword>
<evidence type="ECO:0000256" key="4">
    <source>
        <dbReference type="ARBA" id="ARBA00022723"/>
    </source>
</evidence>
<keyword evidence="6" id="KW-0561">Oxygen transport</keyword>
<keyword evidence="9" id="KW-1185">Reference proteome</keyword>
<feature type="signal peptide" evidence="7">
    <location>
        <begin position="1"/>
        <end position="27"/>
    </location>
</feature>
<dbReference type="InterPro" id="IPR012292">
    <property type="entry name" value="Globin/Proto"/>
</dbReference>
<dbReference type="PIRSF" id="PIRSF002030">
    <property type="entry name" value="Globin_Protozoa/Cyanobacteria"/>
    <property type="match status" value="1"/>
</dbReference>
<protein>
    <recommendedName>
        <fullName evidence="6">Group 1 truncated hemoglobin</fullName>
    </recommendedName>
</protein>
<evidence type="ECO:0000313" key="8">
    <source>
        <dbReference type="EMBL" id="MFC2991935.1"/>
    </source>
</evidence>
<evidence type="ECO:0000256" key="3">
    <source>
        <dbReference type="ARBA" id="ARBA00022617"/>
    </source>
</evidence>
<gene>
    <name evidence="8" type="ORF">ACFODV_07800</name>
</gene>
<name>A0ABV7B425_9GAMM</name>
<organism evidence="8 9">
    <name type="scientific">Halomonas tibetensis</name>
    <dbReference type="NCBI Taxonomy" id="2259590"/>
    <lineage>
        <taxon>Bacteria</taxon>
        <taxon>Pseudomonadati</taxon>
        <taxon>Pseudomonadota</taxon>
        <taxon>Gammaproteobacteria</taxon>
        <taxon>Oceanospirillales</taxon>
        <taxon>Halomonadaceae</taxon>
        <taxon>Halomonas</taxon>
    </lineage>
</organism>
<dbReference type="PROSITE" id="PS51257">
    <property type="entry name" value="PROKAR_LIPOPROTEIN"/>
    <property type="match status" value="1"/>
</dbReference>
<evidence type="ECO:0000256" key="7">
    <source>
        <dbReference type="SAM" id="SignalP"/>
    </source>
</evidence>
<dbReference type="CDD" id="cd00454">
    <property type="entry name" value="TrHb1_N"/>
    <property type="match status" value="1"/>
</dbReference>
<evidence type="ECO:0000313" key="9">
    <source>
        <dbReference type="Proteomes" id="UP001595386"/>
    </source>
</evidence>
<accession>A0ABV7B425</accession>
<dbReference type="InterPro" id="IPR016339">
    <property type="entry name" value="Hemoglobin_trunc_I"/>
</dbReference>
<keyword evidence="7" id="KW-0732">Signal</keyword>
<evidence type="ECO:0000256" key="2">
    <source>
        <dbReference type="ARBA" id="ARBA00022448"/>
    </source>
</evidence>
<evidence type="ECO:0000256" key="5">
    <source>
        <dbReference type="ARBA" id="ARBA00023004"/>
    </source>
</evidence>
<dbReference type="Proteomes" id="UP001595386">
    <property type="component" value="Unassembled WGS sequence"/>
</dbReference>
<keyword evidence="2 6" id="KW-0813">Transport</keyword>
<dbReference type="Gene3D" id="1.10.490.10">
    <property type="entry name" value="Globins"/>
    <property type="match status" value="1"/>
</dbReference>
<dbReference type="RefSeq" id="WP_379757194.1">
    <property type="nucleotide sequence ID" value="NZ_JBHRSQ010000009.1"/>
</dbReference>
<sequence length="147" mass="16442">MQPFMRLKRPFLPALLALFLLTGCATGQQDDLYTQLGGEPGISVIVEDFTLRLADDPEIVTFFANSNIDLFVASLKDQLCDIADGPCRYEGPPMDRAHQHMGLTDAHFNTVVQHMQAALIRQEVPVGARNQLLGRLARLHRDIMKLQ</sequence>
<dbReference type="SUPFAM" id="SSF46458">
    <property type="entry name" value="Globin-like"/>
    <property type="match status" value="1"/>
</dbReference>